<gene>
    <name evidence="1" type="ORF">ABID43_002376</name>
</gene>
<dbReference type="EMBL" id="JBEPMM010000005">
    <property type="protein sequence ID" value="MET3692836.1"/>
    <property type="molecule type" value="Genomic_DNA"/>
</dbReference>
<dbReference type="PANTHER" id="PTHR12526:SF635">
    <property type="entry name" value="GLYCOSYL TRANSFERASE GROUP 1"/>
    <property type="match status" value="1"/>
</dbReference>
<accession>A0ABV2L7R9</accession>
<dbReference type="Pfam" id="PF13692">
    <property type="entry name" value="Glyco_trans_1_4"/>
    <property type="match status" value="1"/>
</dbReference>
<evidence type="ECO:0000313" key="2">
    <source>
        <dbReference type="Proteomes" id="UP001549145"/>
    </source>
</evidence>
<organism evidence="1 2">
    <name type="scientific">Methylobacterium goesingense</name>
    <dbReference type="NCBI Taxonomy" id="243690"/>
    <lineage>
        <taxon>Bacteria</taxon>
        <taxon>Pseudomonadati</taxon>
        <taxon>Pseudomonadota</taxon>
        <taxon>Alphaproteobacteria</taxon>
        <taxon>Hyphomicrobiales</taxon>
        <taxon>Methylobacteriaceae</taxon>
        <taxon>Methylobacterium</taxon>
    </lineage>
</organism>
<reference evidence="1 2" key="1">
    <citation type="submission" date="2024-06" db="EMBL/GenBank/DDBJ databases">
        <title>Genomic Encyclopedia of Type Strains, Phase IV (KMG-IV): sequencing the most valuable type-strain genomes for metagenomic binning, comparative biology and taxonomic classification.</title>
        <authorList>
            <person name="Goeker M."/>
        </authorList>
    </citation>
    <scope>NUCLEOTIDE SEQUENCE [LARGE SCALE GENOMIC DNA]</scope>
    <source>
        <strain evidence="1 2">DSM 21331</strain>
    </source>
</reference>
<keyword evidence="2" id="KW-1185">Reference proteome</keyword>
<proteinExistence type="predicted"/>
<dbReference type="CDD" id="cd03801">
    <property type="entry name" value="GT4_PimA-like"/>
    <property type="match status" value="1"/>
</dbReference>
<dbReference type="SUPFAM" id="SSF53756">
    <property type="entry name" value="UDP-Glycosyltransferase/glycogen phosphorylase"/>
    <property type="match status" value="1"/>
</dbReference>
<sequence>MRRATFICATRVEFGIDTPATVGLGGIESTNIALARALARRGWAVTLATRRTGSVERDGVLNVPLAEAGRHPADAVVTSNDPRPLRDFPDARRIVWVHNPINLEKAFRKRYLLPILALRPDAVFVGSIAAASMSPVFAYRRRRVIPHGIAPAFREPEPTRGTGRDFVYASQPQRGLERVLTLWRTVPAIAATGARLHVFGSDYPASTDTGGPVVFHPRVGAAALAAFYARARAMVCPGSVDETFCLAAAEAQAMGLPVITAGIGALSERVQHGVNGLIAPTDRDLAEAIVQVAGNDAVWSALSAGALLQRTALTWDRAAILWEAVLDDARA</sequence>
<dbReference type="PANTHER" id="PTHR12526">
    <property type="entry name" value="GLYCOSYLTRANSFERASE"/>
    <property type="match status" value="1"/>
</dbReference>
<dbReference type="Proteomes" id="UP001549145">
    <property type="component" value="Unassembled WGS sequence"/>
</dbReference>
<comment type="caution">
    <text evidence="1">The sequence shown here is derived from an EMBL/GenBank/DDBJ whole genome shotgun (WGS) entry which is preliminary data.</text>
</comment>
<protein>
    <submittedName>
        <fullName evidence="1">Glycosyltransferase involved in cell wall biosynthesis</fullName>
    </submittedName>
</protein>
<dbReference type="Gene3D" id="3.40.50.2000">
    <property type="entry name" value="Glycogen Phosphorylase B"/>
    <property type="match status" value="2"/>
</dbReference>
<name>A0ABV2L7R9_9HYPH</name>
<dbReference type="RefSeq" id="WP_238277581.1">
    <property type="nucleotide sequence ID" value="NZ_BPQL01000023.1"/>
</dbReference>
<evidence type="ECO:0000313" key="1">
    <source>
        <dbReference type="EMBL" id="MET3692836.1"/>
    </source>
</evidence>